<dbReference type="AlphaFoldDB" id="A0A5B0MAD7"/>
<evidence type="ECO:0000313" key="3">
    <source>
        <dbReference type="Proteomes" id="UP000324748"/>
    </source>
</evidence>
<dbReference type="Proteomes" id="UP000324748">
    <property type="component" value="Unassembled WGS sequence"/>
</dbReference>
<feature type="chain" id="PRO_5022693259" evidence="1">
    <location>
        <begin position="28"/>
        <end position="584"/>
    </location>
</feature>
<organism evidence="2 3">
    <name type="scientific">Puccinia graminis f. sp. tritici</name>
    <dbReference type="NCBI Taxonomy" id="56615"/>
    <lineage>
        <taxon>Eukaryota</taxon>
        <taxon>Fungi</taxon>
        <taxon>Dikarya</taxon>
        <taxon>Basidiomycota</taxon>
        <taxon>Pucciniomycotina</taxon>
        <taxon>Pucciniomycetes</taxon>
        <taxon>Pucciniales</taxon>
        <taxon>Pucciniaceae</taxon>
        <taxon>Puccinia</taxon>
    </lineage>
</organism>
<protein>
    <submittedName>
        <fullName evidence="2">Uncharacterized protein</fullName>
    </submittedName>
</protein>
<accession>A0A5B0MAD7</accession>
<keyword evidence="3" id="KW-1185">Reference proteome</keyword>
<gene>
    <name evidence="2" type="ORF">PGT21_003854</name>
</gene>
<comment type="caution">
    <text evidence="2">The sequence shown here is derived from an EMBL/GenBank/DDBJ whole genome shotgun (WGS) entry which is preliminary data.</text>
</comment>
<feature type="signal peptide" evidence="1">
    <location>
        <begin position="1"/>
        <end position="27"/>
    </location>
</feature>
<evidence type="ECO:0000313" key="2">
    <source>
        <dbReference type="EMBL" id="KAA1073209.1"/>
    </source>
</evidence>
<sequence>MTAFRGTFQRYSYRIHLLLWCFKTVLGTHYRFDLNLPAEQNLDIDHEAPSYLSDGPRKRTYEQVQPSSFNSAASSAFSSHAQAGQSSSDFIDPFRVQREVNKKRLKDQALDTADGSMVASEISQMSAGIVGHQASKLPGGGQAVRQSADHMYTKPFRNDFSVSPVDHGNFLYQGRPVEVTLIKFIDCFDNEIHSKEFDCVVGGSPSIDKHPTVPAGDIRSRKSARDAMKRLVSLYSFLVASIYQLHSAHLNQLSITTFDYRVQQEKLLDWLSKKVLDPNDGLPSLKVAYSQPHLNWASDDNYQLNNQPMKAILIKYFSQSQRRDNPLLKTTAAYLLKTYLEQHPTIIQPSNMHHEESIQRNPYFQKVLKFLSNLAERSANYCMFLDNRRKAGSFPDQVSKFESLFNSQEIGPSYFRSHHPKLPIATFSLETGATYQHLRIVREYGGGALHRRQLVPKLKILLKSVDYLNYLALDRMQMIQSDQYPQFTTGLLDWILNLIKKPEVGIPMIGTFKFKDATAPWFDEAYQNSKLFGELQVELLYYFSRVASNENLKYTSEFLLAAWYHGNFPKMCESIFKMVDILQT</sequence>
<proteinExistence type="predicted"/>
<dbReference type="EMBL" id="VSWC01000158">
    <property type="protein sequence ID" value="KAA1073209.1"/>
    <property type="molecule type" value="Genomic_DNA"/>
</dbReference>
<name>A0A5B0MAD7_PUCGR</name>
<reference evidence="2 3" key="1">
    <citation type="submission" date="2019-05" db="EMBL/GenBank/DDBJ databases">
        <title>Emergence of the Ug99 lineage of the wheat stem rust pathogen through somatic hybridization.</title>
        <authorList>
            <person name="Li F."/>
            <person name="Upadhyaya N.M."/>
            <person name="Sperschneider J."/>
            <person name="Matny O."/>
            <person name="Nguyen-Phuc H."/>
            <person name="Mago R."/>
            <person name="Raley C."/>
            <person name="Miller M.E."/>
            <person name="Silverstein K.A.T."/>
            <person name="Henningsen E."/>
            <person name="Hirsch C.D."/>
            <person name="Visser B."/>
            <person name="Pretorius Z.A."/>
            <person name="Steffenson B.J."/>
            <person name="Schwessinger B."/>
            <person name="Dodds P.N."/>
            <person name="Figueroa M."/>
        </authorList>
    </citation>
    <scope>NUCLEOTIDE SEQUENCE [LARGE SCALE GENOMIC DNA]</scope>
    <source>
        <strain evidence="2">21-0</strain>
    </source>
</reference>
<keyword evidence="1" id="KW-0732">Signal</keyword>
<evidence type="ECO:0000256" key="1">
    <source>
        <dbReference type="SAM" id="SignalP"/>
    </source>
</evidence>
<dbReference type="OrthoDB" id="10385201at2759"/>